<gene>
    <name evidence="3" type="ORF">ACFO0N_13070</name>
</gene>
<keyword evidence="1" id="KW-0472">Membrane</keyword>
<feature type="transmembrane region" description="Helical" evidence="1">
    <location>
        <begin position="61"/>
        <end position="79"/>
    </location>
</feature>
<dbReference type="InterPro" id="IPR058528">
    <property type="entry name" value="DUF8215"/>
</dbReference>
<evidence type="ECO:0000313" key="3">
    <source>
        <dbReference type="EMBL" id="MFC4358874.1"/>
    </source>
</evidence>
<name>A0ABD5PDU3_9EURY</name>
<proteinExistence type="predicted"/>
<keyword evidence="1" id="KW-1133">Transmembrane helix</keyword>
<feature type="domain" description="DUF8215" evidence="2">
    <location>
        <begin position="23"/>
        <end position="157"/>
    </location>
</feature>
<dbReference type="AlphaFoldDB" id="A0ABD5PDU3"/>
<dbReference type="EMBL" id="JBHSDS010000007">
    <property type="protein sequence ID" value="MFC4358874.1"/>
    <property type="molecule type" value="Genomic_DNA"/>
</dbReference>
<evidence type="ECO:0000259" key="2">
    <source>
        <dbReference type="Pfam" id="PF26650"/>
    </source>
</evidence>
<feature type="transmembrane region" description="Helical" evidence="1">
    <location>
        <begin position="138"/>
        <end position="157"/>
    </location>
</feature>
<sequence length="164" mass="17162">MAPSRGTDRATEERQLRSRTEEKDALGQWLESLFDALGEVALVCIPALLFALMAGEAVTKFVAAVVLSAFVGGVAAGRHGRLRVGPPWPRVTPLLAVLRLVYYNAVFFGAVLLSIAVAPDLGLGAEWSPVDVGGASLVAIAVVAAAVLAFPTVARALRQAVTTR</sequence>
<reference evidence="3 4" key="1">
    <citation type="journal article" date="2019" name="Int. J. Syst. Evol. Microbiol.">
        <title>The Global Catalogue of Microorganisms (GCM) 10K type strain sequencing project: providing services to taxonomists for standard genome sequencing and annotation.</title>
        <authorList>
            <consortium name="The Broad Institute Genomics Platform"/>
            <consortium name="The Broad Institute Genome Sequencing Center for Infectious Disease"/>
            <person name="Wu L."/>
            <person name="Ma J."/>
        </authorList>
    </citation>
    <scope>NUCLEOTIDE SEQUENCE [LARGE SCALE GENOMIC DNA]</scope>
    <source>
        <strain evidence="3 4">CGMCC 1.12553</strain>
    </source>
</reference>
<comment type="caution">
    <text evidence="3">The sequence shown here is derived from an EMBL/GenBank/DDBJ whole genome shotgun (WGS) entry which is preliminary data.</text>
</comment>
<accession>A0ABD5PDU3</accession>
<evidence type="ECO:0000313" key="4">
    <source>
        <dbReference type="Proteomes" id="UP001595921"/>
    </source>
</evidence>
<keyword evidence="4" id="KW-1185">Reference proteome</keyword>
<dbReference type="RefSeq" id="WP_267619798.1">
    <property type="nucleotide sequence ID" value="NZ_JAODIW010000004.1"/>
</dbReference>
<dbReference type="Proteomes" id="UP001595921">
    <property type="component" value="Unassembled WGS sequence"/>
</dbReference>
<evidence type="ECO:0000256" key="1">
    <source>
        <dbReference type="SAM" id="Phobius"/>
    </source>
</evidence>
<feature type="transmembrane region" description="Helical" evidence="1">
    <location>
        <begin position="100"/>
        <end position="118"/>
    </location>
</feature>
<dbReference type="Pfam" id="PF26650">
    <property type="entry name" value="DUF8215"/>
    <property type="match status" value="1"/>
</dbReference>
<protein>
    <recommendedName>
        <fullName evidence="2">DUF8215 domain-containing protein</fullName>
    </recommendedName>
</protein>
<keyword evidence="1" id="KW-0812">Transmembrane</keyword>
<organism evidence="3 4">
    <name type="scientific">Halobium salinum</name>
    <dbReference type="NCBI Taxonomy" id="1364940"/>
    <lineage>
        <taxon>Archaea</taxon>
        <taxon>Methanobacteriati</taxon>
        <taxon>Methanobacteriota</taxon>
        <taxon>Stenosarchaea group</taxon>
        <taxon>Halobacteria</taxon>
        <taxon>Halobacteriales</taxon>
        <taxon>Haloferacaceae</taxon>
        <taxon>Halobium</taxon>
    </lineage>
</organism>